<evidence type="ECO:0000313" key="1">
    <source>
        <dbReference type="EMBL" id="OGE03082.1"/>
    </source>
</evidence>
<evidence type="ECO:0008006" key="3">
    <source>
        <dbReference type="Google" id="ProtNLM"/>
    </source>
</evidence>
<evidence type="ECO:0000313" key="2">
    <source>
        <dbReference type="Proteomes" id="UP000176751"/>
    </source>
</evidence>
<organism evidence="1 2">
    <name type="scientific">Candidatus Curtissbacteria bacterium RIFOXYA1_FULL_41_14</name>
    <dbReference type="NCBI Taxonomy" id="1797737"/>
    <lineage>
        <taxon>Bacteria</taxon>
        <taxon>Candidatus Curtissiibacteriota</taxon>
    </lineage>
</organism>
<reference evidence="1 2" key="1">
    <citation type="journal article" date="2016" name="Nat. Commun.">
        <title>Thousands of microbial genomes shed light on interconnected biogeochemical processes in an aquifer system.</title>
        <authorList>
            <person name="Anantharaman K."/>
            <person name="Brown C.T."/>
            <person name="Hug L.A."/>
            <person name="Sharon I."/>
            <person name="Castelle C.J."/>
            <person name="Probst A.J."/>
            <person name="Thomas B.C."/>
            <person name="Singh A."/>
            <person name="Wilkins M.J."/>
            <person name="Karaoz U."/>
            <person name="Brodie E.L."/>
            <person name="Williams K.H."/>
            <person name="Hubbard S.S."/>
            <person name="Banfield J.F."/>
        </authorList>
    </citation>
    <scope>NUCLEOTIDE SEQUENCE [LARGE SCALE GENOMIC DNA]</scope>
</reference>
<dbReference type="Pfam" id="PF12686">
    <property type="entry name" value="DUF3800"/>
    <property type="match status" value="1"/>
</dbReference>
<dbReference type="AlphaFoldDB" id="A0A1F5HG83"/>
<dbReference type="EMBL" id="MFCA01000005">
    <property type="protein sequence ID" value="OGE03082.1"/>
    <property type="molecule type" value="Genomic_DNA"/>
</dbReference>
<protein>
    <recommendedName>
        <fullName evidence="3">DUF3800 domain-containing protein</fullName>
    </recommendedName>
</protein>
<sequence>MSYIFLDESGDLGFNFTKKKTSKVFVVTCLFIENKSSVEKIVKKTHSELKKKLKRKFGVLHAVKERPITRRRLLKRLAEKECHIMTIYLNKKKVYTRLKDEKQVLYNYVTNILLDRIYSKRLIPTISKIELVASRRETNKFLNKNFKNYLNSQIKNRHKTNISIQIKNPFQEKSLQAVDFISWAIFRKYEQEDDSYYNLIKSKIIEENPLFP</sequence>
<accession>A0A1F5HG83</accession>
<gene>
    <name evidence="1" type="ORF">A2196_04155</name>
</gene>
<dbReference type="InterPro" id="IPR024524">
    <property type="entry name" value="DUF3800"/>
</dbReference>
<name>A0A1F5HG83_9BACT</name>
<proteinExistence type="predicted"/>
<dbReference type="Proteomes" id="UP000176751">
    <property type="component" value="Unassembled WGS sequence"/>
</dbReference>
<comment type="caution">
    <text evidence="1">The sequence shown here is derived from an EMBL/GenBank/DDBJ whole genome shotgun (WGS) entry which is preliminary data.</text>
</comment>